<dbReference type="AlphaFoldDB" id="A0A4Y7SE93"/>
<dbReference type="OrthoDB" id="3685327at2759"/>
<feature type="compositionally biased region" description="Basic and acidic residues" evidence="1">
    <location>
        <begin position="45"/>
        <end position="55"/>
    </location>
</feature>
<keyword evidence="2" id="KW-0732">Signal</keyword>
<gene>
    <name evidence="4" type="ORF">FA13DRAFT_1085284</name>
    <name evidence="3" type="ORF">FA13DRAFT_280346</name>
</gene>
<proteinExistence type="predicted"/>
<evidence type="ECO:0000313" key="3">
    <source>
        <dbReference type="EMBL" id="TEB20020.1"/>
    </source>
</evidence>
<name>A0A4Y7SE93_COPMI</name>
<accession>A0A4Y7SE93</accession>
<feature type="signal peptide" evidence="2">
    <location>
        <begin position="1"/>
        <end position="18"/>
    </location>
</feature>
<comment type="caution">
    <text evidence="3">The sequence shown here is derived from an EMBL/GenBank/DDBJ whole genome shotgun (WGS) entry which is preliminary data.</text>
</comment>
<reference evidence="3 5" key="1">
    <citation type="journal article" date="2019" name="Nat. Ecol. Evol.">
        <title>Megaphylogeny resolves global patterns of mushroom evolution.</title>
        <authorList>
            <person name="Varga T."/>
            <person name="Krizsan K."/>
            <person name="Foldi C."/>
            <person name="Dima B."/>
            <person name="Sanchez-Garcia M."/>
            <person name="Sanchez-Ramirez S."/>
            <person name="Szollosi G.J."/>
            <person name="Szarkandi J.G."/>
            <person name="Papp V."/>
            <person name="Albert L."/>
            <person name="Andreopoulos W."/>
            <person name="Angelini C."/>
            <person name="Antonin V."/>
            <person name="Barry K.W."/>
            <person name="Bougher N.L."/>
            <person name="Buchanan P."/>
            <person name="Buyck B."/>
            <person name="Bense V."/>
            <person name="Catcheside P."/>
            <person name="Chovatia M."/>
            <person name="Cooper J."/>
            <person name="Damon W."/>
            <person name="Desjardin D."/>
            <person name="Finy P."/>
            <person name="Geml J."/>
            <person name="Haridas S."/>
            <person name="Hughes K."/>
            <person name="Justo A."/>
            <person name="Karasinski D."/>
            <person name="Kautmanova I."/>
            <person name="Kiss B."/>
            <person name="Kocsube S."/>
            <person name="Kotiranta H."/>
            <person name="LaButti K.M."/>
            <person name="Lechner B.E."/>
            <person name="Liimatainen K."/>
            <person name="Lipzen A."/>
            <person name="Lukacs Z."/>
            <person name="Mihaltcheva S."/>
            <person name="Morgado L.N."/>
            <person name="Niskanen T."/>
            <person name="Noordeloos M.E."/>
            <person name="Ohm R.A."/>
            <person name="Ortiz-Santana B."/>
            <person name="Ovrebo C."/>
            <person name="Racz N."/>
            <person name="Riley R."/>
            <person name="Savchenko A."/>
            <person name="Shiryaev A."/>
            <person name="Soop K."/>
            <person name="Spirin V."/>
            <person name="Szebenyi C."/>
            <person name="Tomsovsky M."/>
            <person name="Tulloss R.E."/>
            <person name="Uehling J."/>
            <person name="Grigoriev I.V."/>
            <person name="Vagvolgyi C."/>
            <person name="Papp T."/>
            <person name="Martin F.M."/>
            <person name="Miettinen O."/>
            <person name="Hibbett D.S."/>
            <person name="Nagy L.G."/>
        </authorList>
    </citation>
    <scope>NUCLEOTIDE SEQUENCE [LARGE SCALE GENOMIC DNA]</scope>
    <source>
        <strain evidence="3 5">FP101781</strain>
    </source>
</reference>
<evidence type="ECO:0000313" key="5">
    <source>
        <dbReference type="Proteomes" id="UP000298030"/>
    </source>
</evidence>
<organism evidence="3 5">
    <name type="scientific">Coprinellus micaceus</name>
    <name type="common">Glistening ink-cap mushroom</name>
    <name type="synonym">Coprinus micaceus</name>
    <dbReference type="NCBI Taxonomy" id="71717"/>
    <lineage>
        <taxon>Eukaryota</taxon>
        <taxon>Fungi</taxon>
        <taxon>Dikarya</taxon>
        <taxon>Basidiomycota</taxon>
        <taxon>Agaricomycotina</taxon>
        <taxon>Agaricomycetes</taxon>
        <taxon>Agaricomycetidae</taxon>
        <taxon>Agaricales</taxon>
        <taxon>Agaricineae</taxon>
        <taxon>Psathyrellaceae</taxon>
        <taxon>Coprinellus</taxon>
    </lineage>
</organism>
<feature type="region of interest" description="Disordered" evidence="1">
    <location>
        <begin position="45"/>
        <end position="69"/>
    </location>
</feature>
<evidence type="ECO:0000313" key="4">
    <source>
        <dbReference type="EMBL" id="TEB36798.1"/>
    </source>
</evidence>
<keyword evidence="5" id="KW-1185">Reference proteome</keyword>
<dbReference type="STRING" id="71717.A0A4Y7SE93"/>
<evidence type="ECO:0000256" key="1">
    <source>
        <dbReference type="SAM" id="MobiDB-lite"/>
    </source>
</evidence>
<evidence type="ECO:0000256" key="2">
    <source>
        <dbReference type="SAM" id="SignalP"/>
    </source>
</evidence>
<sequence>MRISFLLSIVPLITFALGLPVPGVDVSSLEERDLPLLDGRSVEPVHVSDRERRDSSGPPLDFDSRSGETLAPEQSLFKKDSGEHLEPRVVGAVIKVAKLAVEGIMAIVNHVKAKIEQEKEMRNTWTQWLITNVKAKLGPHWNALIIHPKHTYKFAGVQGKDWYHKHLDFKNSVLPGTTTGYDLYWFKEGEVLSKGDGGFLNWCYMGLVKSKQILGPRRTVVKFGRP</sequence>
<dbReference type="EMBL" id="QPFP01000159">
    <property type="protein sequence ID" value="TEB20020.1"/>
    <property type="molecule type" value="Genomic_DNA"/>
</dbReference>
<protein>
    <submittedName>
        <fullName evidence="3">Uncharacterized protein</fullName>
    </submittedName>
</protein>
<feature type="chain" id="PRO_5039810156" evidence="2">
    <location>
        <begin position="19"/>
        <end position="226"/>
    </location>
</feature>
<dbReference type="EMBL" id="QPFP01000005">
    <property type="protein sequence ID" value="TEB36798.1"/>
    <property type="molecule type" value="Genomic_DNA"/>
</dbReference>
<dbReference type="Proteomes" id="UP000298030">
    <property type="component" value="Unassembled WGS sequence"/>
</dbReference>